<name>A0A0G2EAV7_9PEZI</name>
<dbReference type="Proteomes" id="UP000034182">
    <property type="component" value="Unassembled WGS sequence"/>
</dbReference>
<comment type="pathway">
    <text evidence="5">Cofactor biosynthesis; molybdopterin biosynthesis.</text>
</comment>
<sequence length="111" mass="11979">MKIYKIACIIRAEQWRPMASAKPPAAHFKLLYFAAASTYTRKDAEFFAAPLPASRLFDALERAYPGIKAAVLDSCAVTVNLQYIDLDDGGDSGLTINEGDEVALIPPVSSG</sequence>
<comment type="similarity">
    <text evidence="5">Belongs to the MoaD family. MOCS2A subfamily.</text>
</comment>
<evidence type="ECO:0000256" key="4">
    <source>
        <dbReference type="ARBA" id="ARBA00023150"/>
    </source>
</evidence>
<dbReference type="InterPro" id="IPR003749">
    <property type="entry name" value="ThiS/MoaD-like"/>
</dbReference>
<dbReference type="UniPathway" id="UPA00344"/>
<dbReference type="GO" id="GO:1990133">
    <property type="term" value="C:molybdopterin adenylyltransferase complex"/>
    <property type="evidence" value="ECO:0007669"/>
    <property type="project" value="TreeGrafter"/>
</dbReference>
<dbReference type="PANTHER" id="PTHR33359">
    <property type="entry name" value="MOLYBDOPTERIN SYNTHASE SULFUR CARRIER SUBUNIT"/>
    <property type="match status" value="1"/>
</dbReference>
<dbReference type="InterPro" id="IPR016155">
    <property type="entry name" value="Mopterin_synth/thiamin_S_b"/>
</dbReference>
<dbReference type="InterPro" id="IPR028887">
    <property type="entry name" value="MOCS2A_euk"/>
</dbReference>
<evidence type="ECO:0000256" key="1">
    <source>
        <dbReference type="ARBA" id="ARBA00022490"/>
    </source>
</evidence>
<protein>
    <recommendedName>
        <fullName evidence="5">Molybdopterin synthase sulfur carrier subunit</fullName>
    </recommendedName>
    <alternativeName>
        <fullName evidence="5">Common component for nitrate reductase and xanthine dehydrogenase protein G</fullName>
    </alternativeName>
    <alternativeName>
        <fullName evidence="5">Molybdenum cofactor synthesis protein 2 small subunit</fullName>
    </alternativeName>
    <alternativeName>
        <fullName evidence="5">Molybdenum cofactor synthesis protein 2A</fullName>
    </alternativeName>
    <alternativeName>
        <fullName evidence="5">Sulfur carrier protein MOCS2A</fullName>
        <shortName evidence="5">MOCS2A</shortName>
    </alternativeName>
</protein>
<dbReference type="GO" id="GO:0006777">
    <property type="term" value="P:Mo-molybdopterin cofactor biosynthetic process"/>
    <property type="evidence" value="ECO:0007669"/>
    <property type="project" value="UniProtKB-UniRule"/>
</dbReference>
<keyword evidence="3 5" id="KW-0547">Nucleotide-binding</keyword>
<dbReference type="HAMAP" id="MF_03051">
    <property type="entry name" value="MOCS2A"/>
    <property type="match status" value="1"/>
</dbReference>
<evidence type="ECO:0000313" key="6">
    <source>
        <dbReference type="EMBL" id="KKY19426.1"/>
    </source>
</evidence>
<dbReference type="AlphaFoldDB" id="A0A0G2EAV7"/>
<dbReference type="Pfam" id="PF02597">
    <property type="entry name" value="ThiS"/>
    <property type="match status" value="1"/>
</dbReference>
<evidence type="ECO:0000256" key="3">
    <source>
        <dbReference type="ARBA" id="ARBA00022741"/>
    </source>
</evidence>
<comment type="caution">
    <text evidence="6">The sequence shown here is derived from an EMBL/GenBank/DDBJ whole genome shotgun (WGS) entry which is preliminary data.</text>
</comment>
<dbReference type="GO" id="GO:0030366">
    <property type="term" value="F:molybdopterin synthase activity"/>
    <property type="evidence" value="ECO:0007669"/>
    <property type="project" value="UniProtKB-UniRule"/>
</dbReference>
<reference evidence="6 7" key="1">
    <citation type="submission" date="2015-03" db="EMBL/GenBank/DDBJ databases">
        <authorList>
            <person name="Morales-Cruz A."/>
            <person name="Amrine K.C."/>
            <person name="Cantu D."/>
        </authorList>
    </citation>
    <scope>NUCLEOTIDE SEQUENCE [LARGE SCALE GENOMIC DNA]</scope>
    <source>
        <strain evidence="6">DS831</strain>
    </source>
</reference>
<comment type="subunit">
    <text evidence="5">Heterotetramer; composed of 2 small (MOCS2A) and 2 large (MOCS2B) subunits.</text>
</comment>
<evidence type="ECO:0000313" key="7">
    <source>
        <dbReference type="Proteomes" id="UP000034182"/>
    </source>
</evidence>
<dbReference type="InterPro" id="IPR044672">
    <property type="entry name" value="MOCS2A"/>
</dbReference>
<keyword evidence="4 5" id="KW-0501">Molybdenum cofactor biosynthesis</keyword>
<dbReference type="Gene3D" id="3.10.20.30">
    <property type="match status" value="1"/>
</dbReference>
<dbReference type="PANTHER" id="PTHR33359:SF1">
    <property type="entry name" value="MOLYBDOPTERIN SYNTHASE SULFUR CARRIER SUBUNIT"/>
    <property type="match status" value="1"/>
</dbReference>
<comment type="subcellular location">
    <subcellularLocation>
        <location evidence="5">Cytoplasm</location>
    </subcellularLocation>
</comment>
<proteinExistence type="inferred from homology"/>
<reference evidence="6 7" key="2">
    <citation type="submission" date="2015-05" db="EMBL/GenBank/DDBJ databases">
        <title>Distinctive expansion of gene families associated with plant cell wall degradation and secondary metabolism in the genomes of grapevine trunk pathogens.</title>
        <authorList>
            <person name="Lawrence D.P."/>
            <person name="Travadon R."/>
            <person name="Rolshausen P.E."/>
            <person name="Baumgartner K."/>
        </authorList>
    </citation>
    <scope>NUCLEOTIDE SEQUENCE [LARGE SCALE GENOMIC DNA]</scope>
    <source>
        <strain evidence="6">DS831</strain>
    </source>
</reference>
<dbReference type="InterPro" id="IPR012675">
    <property type="entry name" value="Beta-grasp_dom_sf"/>
</dbReference>
<organism evidence="6 7">
    <name type="scientific">Diplodia seriata</name>
    <dbReference type="NCBI Taxonomy" id="420778"/>
    <lineage>
        <taxon>Eukaryota</taxon>
        <taxon>Fungi</taxon>
        <taxon>Dikarya</taxon>
        <taxon>Ascomycota</taxon>
        <taxon>Pezizomycotina</taxon>
        <taxon>Dothideomycetes</taxon>
        <taxon>Dothideomycetes incertae sedis</taxon>
        <taxon>Botryosphaeriales</taxon>
        <taxon>Botryosphaeriaceae</taxon>
        <taxon>Diplodia</taxon>
    </lineage>
</organism>
<feature type="modified residue" description="1-thioglycine; alternate" evidence="5">
    <location>
        <position position="111"/>
    </location>
</feature>
<accession>A0A0G2EAV7</accession>
<dbReference type="EMBL" id="LAQI01000112">
    <property type="protein sequence ID" value="KKY19426.1"/>
    <property type="molecule type" value="Genomic_DNA"/>
</dbReference>
<dbReference type="SUPFAM" id="SSF54285">
    <property type="entry name" value="MoaD/ThiS"/>
    <property type="match status" value="1"/>
</dbReference>
<comment type="function">
    <text evidence="5">Acts as a sulfur carrier required for molybdopterin biosynthesis. Component of the molybdopterin synthase complex that catalyzes the conversion of precursor Z into molybdopterin by mediating the incorporation of 2 sulfur atoms into precursor Z to generate a dithiolene group. In the complex, serves as sulfur donor by being thiocarboxylated (-COSH) at its C-terminus by UBA4. After interaction with MOCS2B, the sulfur is then transferred to precursor Z to form molybdopterin.</text>
</comment>
<dbReference type="GO" id="GO:0000166">
    <property type="term" value="F:nucleotide binding"/>
    <property type="evidence" value="ECO:0007669"/>
    <property type="project" value="UniProtKB-KW"/>
</dbReference>
<gene>
    <name evidence="5" type="primary">cnxG</name>
    <name evidence="6" type="ORF">UCDDS831_g05396</name>
</gene>
<comment type="PTM">
    <text evidence="5">C-terminal thiocarboxylation occurs in 2 steps, it is first acyl-adenylated (-COAMP) via the hesA/moeB/thiF part of UBA4, then thiocarboxylated (-COSH) via the rhodanese domain of UBA4.</text>
</comment>
<dbReference type="GO" id="GO:1990140">
    <property type="term" value="C:molybdopterin synthase complex"/>
    <property type="evidence" value="ECO:0007669"/>
    <property type="project" value="UniProtKB-UniRule"/>
</dbReference>
<keyword evidence="1 5" id="KW-0963">Cytoplasm</keyword>
<feature type="modified residue" description="Glycyl adenylate; alternate" evidence="5">
    <location>
        <position position="111"/>
    </location>
</feature>
<keyword evidence="2 5" id="KW-0597">Phosphoprotein</keyword>
<evidence type="ECO:0000256" key="5">
    <source>
        <dbReference type="HAMAP-Rule" id="MF_03051"/>
    </source>
</evidence>
<dbReference type="CDD" id="cd00754">
    <property type="entry name" value="Ubl_MoaD"/>
    <property type="match status" value="1"/>
</dbReference>
<evidence type="ECO:0000256" key="2">
    <source>
        <dbReference type="ARBA" id="ARBA00022553"/>
    </source>
</evidence>